<organism evidence="2">
    <name type="scientific">marine metagenome</name>
    <dbReference type="NCBI Taxonomy" id="408172"/>
    <lineage>
        <taxon>unclassified sequences</taxon>
        <taxon>metagenomes</taxon>
        <taxon>ecological metagenomes</taxon>
    </lineage>
</organism>
<dbReference type="Pfam" id="PF10410">
    <property type="entry name" value="DnaB_bind"/>
    <property type="match status" value="1"/>
</dbReference>
<feature type="non-terminal residue" evidence="2">
    <location>
        <position position="1"/>
    </location>
</feature>
<dbReference type="GO" id="GO:0016779">
    <property type="term" value="F:nucleotidyltransferase activity"/>
    <property type="evidence" value="ECO:0007669"/>
    <property type="project" value="InterPro"/>
</dbReference>
<proteinExistence type="predicted"/>
<dbReference type="InterPro" id="IPR019475">
    <property type="entry name" value="DNA_primase_DnaB-bd"/>
</dbReference>
<dbReference type="InterPro" id="IPR013173">
    <property type="entry name" value="DNA_primase_DnaG_DnaB-bd_dom"/>
</dbReference>
<dbReference type="SUPFAM" id="SSF117023">
    <property type="entry name" value="DNA primase DnaG, C-terminal domain"/>
    <property type="match status" value="1"/>
</dbReference>
<sequence length="208" mass="24370">SEVKTINGRARAAEKSMGSINKMQDSIYKDLVIEKIASELKMKVSQLKNIQIQIKMSNVQRNSSPKKEKDYRRRPSLIRQAIKILIHYPNLGRTINLKKTFNFIDEKGIKIFDEILNFIQSRESIKSATIIEHFQDKKIRVHLKKMIAEPLLISEKEAKNELNEIITRLYEKDNKSEFRALVNKAKENELSQTERDRFLELSKSIKIK</sequence>
<dbReference type="Pfam" id="PF08278">
    <property type="entry name" value="DnaG_DnaB_bind"/>
    <property type="match status" value="1"/>
</dbReference>
<dbReference type="EMBL" id="UINC01133174">
    <property type="protein sequence ID" value="SVD15955.1"/>
    <property type="molecule type" value="Genomic_DNA"/>
</dbReference>
<gene>
    <name evidence="2" type="ORF">METZ01_LOCUS368809</name>
</gene>
<dbReference type="AlphaFoldDB" id="A0A382T2G2"/>
<evidence type="ECO:0000259" key="1">
    <source>
        <dbReference type="SMART" id="SM00766"/>
    </source>
</evidence>
<dbReference type="SMART" id="SM00766">
    <property type="entry name" value="DnaG_DnaB_bind"/>
    <property type="match status" value="1"/>
</dbReference>
<accession>A0A382T2G2</accession>
<reference evidence="2" key="1">
    <citation type="submission" date="2018-05" db="EMBL/GenBank/DDBJ databases">
        <authorList>
            <person name="Lanie J.A."/>
            <person name="Ng W.-L."/>
            <person name="Kazmierczak K.M."/>
            <person name="Andrzejewski T.M."/>
            <person name="Davidsen T.M."/>
            <person name="Wayne K.J."/>
            <person name="Tettelin H."/>
            <person name="Glass J.I."/>
            <person name="Rusch D."/>
            <person name="Podicherti R."/>
            <person name="Tsui H.-C.T."/>
            <person name="Winkler M.E."/>
        </authorList>
    </citation>
    <scope>NUCLEOTIDE SEQUENCE</scope>
</reference>
<protein>
    <recommendedName>
        <fullName evidence="1">DNA primase DnaG DnaB-binding domain-containing protein</fullName>
    </recommendedName>
</protein>
<dbReference type="InterPro" id="IPR016136">
    <property type="entry name" value="DNA_helicase_N/primase_C"/>
</dbReference>
<dbReference type="GO" id="GO:0006269">
    <property type="term" value="P:DNA replication, synthesis of primer"/>
    <property type="evidence" value="ECO:0007669"/>
    <property type="project" value="InterPro"/>
</dbReference>
<feature type="domain" description="DNA primase DnaG DnaB-binding" evidence="1">
    <location>
        <begin position="77"/>
        <end position="202"/>
    </location>
</feature>
<name>A0A382T2G2_9ZZZZ</name>
<dbReference type="Gene3D" id="1.10.860.10">
    <property type="entry name" value="DNAb Helicase, Chain A"/>
    <property type="match status" value="1"/>
</dbReference>
<evidence type="ECO:0000313" key="2">
    <source>
        <dbReference type="EMBL" id="SVD15955.1"/>
    </source>
</evidence>